<dbReference type="EMBL" id="CP034345">
    <property type="protein sequence ID" value="QGX94472.1"/>
    <property type="molecule type" value="Genomic_DNA"/>
</dbReference>
<evidence type="ECO:0000256" key="1">
    <source>
        <dbReference type="SAM" id="MobiDB-lite"/>
    </source>
</evidence>
<feature type="region of interest" description="Disordered" evidence="1">
    <location>
        <begin position="1"/>
        <end position="29"/>
    </location>
</feature>
<accession>A0A6B9F519</accession>
<proteinExistence type="predicted"/>
<gene>
    <name evidence="3" type="ORF">EI982_06565</name>
</gene>
<protein>
    <recommendedName>
        <fullName evidence="2">Halobacterial output domain-containing protein</fullName>
    </recommendedName>
</protein>
<organism evidence="3 4">
    <name type="scientific">Haloplanus rallus</name>
    <dbReference type="NCBI Taxonomy" id="1816183"/>
    <lineage>
        <taxon>Archaea</taxon>
        <taxon>Methanobacteriati</taxon>
        <taxon>Methanobacteriota</taxon>
        <taxon>Stenosarchaea group</taxon>
        <taxon>Halobacteria</taxon>
        <taxon>Halobacteriales</taxon>
        <taxon>Haloferacaceae</taxon>
        <taxon>Haloplanus</taxon>
    </lineage>
</organism>
<dbReference type="GeneID" id="99245762"/>
<dbReference type="Proteomes" id="UP000428325">
    <property type="component" value="Chromosome"/>
</dbReference>
<evidence type="ECO:0000313" key="4">
    <source>
        <dbReference type="Proteomes" id="UP000428325"/>
    </source>
</evidence>
<name>A0A6B9F519_9EURY</name>
<feature type="compositionally biased region" description="Basic and acidic residues" evidence="1">
    <location>
        <begin position="7"/>
        <end position="29"/>
    </location>
</feature>
<dbReference type="Pfam" id="PF18545">
    <property type="entry name" value="HalOD1"/>
    <property type="match status" value="1"/>
</dbReference>
<feature type="domain" description="Halobacterial output" evidence="2">
    <location>
        <begin position="27"/>
        <end position="97"/>
    </location>
</feature>
<evidence type="ECO:0000313" key="3">
    <source>
        <dbReference type="EMBL" id="QGX94472.1"/>
    </source>
</evidence>
<dbReference type="AlphaFoldDB" id="A0A6B9F519"/>
<reference evidence="3 4" key="1">
    <citation type="submission" date="2018-12" db="EMBL/GenBank/DDBJ databases">
        <title>Complete genome sequence of Haloplanus rallus MBLA0036.</title>
        <authorList>
            <person name="Nam Y.-d."/>
            <person name="Kang J."/>
            <person name="Chung W.-H."/>
            <person name="Park Y.S."/>
        </authorList>
    </citation>
    <scope>NUCLEOTIDE SEQUENCE [LARGE SCALE GENOMIC DNA]</scope>
    <source>
        <strain evidence="3 4">MBLA0036</strain>
    </source>
</reference>
<keyword evidence="4" id="KW-1185">Reference proteome</keyword>
<sequence>MSATSDESARMRSDSALHRSEVDWDRREPVSHTVQAALSDVEDCSATELDPLAEYVDPDALEAFFAGTPAERANRSLTFEYDDHTVHVDGTGRVIVD</sequence>
<evidence type="ECO:0000259" key="2">
    <source>
        <dbReference type="Pfam" id="PF18545"/>
    </source>
</evidence>
<dbReference type="RefSeq" id="WP_157688731.1">
    <property type="nucleotide sequence ID" value="NZ_CP034345.1"/>
</dbReference>
<dbReference type="KEGG" id="hra:EI982_06565"/>
<dbReference type="InterPro" id="IPR040624">
    <property type="entry name" value="HalOD1"/>
</dbReference>